<feature type="transmembrane region" description="Helical" evidence="2">
    <location>
        <begin position="432"/>
        <end position="458"/>
    </location>
</feature>
<evidence type="ECO:0000256" key="2">
    <source>
        <dbReference type="SAM" id="Phobius"/>
    </source>
</evidence>
<reference evidence="3 4" key="1">
    <citation type="submission" date="2016-07" db="EMBL/GenBank/DDBJ databases">
        <title>Pervasive Adenine N6-methylation of Active Genes in Fungi.</title>
        <authorList>
            <consortium name="DOE Joint Genome Institute"/>
            <person name="Mondo S.J."/>
            <person name="Dannebaum R.O."/>
            <person name="Kuo R.C."/>
            <person name="Labutti K."/>
            <person name="Haridas S."/>
            <person name="Kuo A."/>
            <person name="Salamov A."/>
            <person name="Ahrendt S.R."/>
            <person name="Lipzen A."/>
            <person name="Sullivan W."/>
            <person name="Andreopoulos W.B."/>
            <person name="Clum A."/>
            <person name="Lindquist E."/>
            <person name="Daum C."/>
            <person name="Ramamoorthy G.K."/>
            <person name="Gryganskyi A."/>
            <person name="Culley D."/>
            <person name="Magnuson J.K."/>
            <person name="James T.Y."/>
            <person name="O'Malley M.A."/>
            <person name="Stajich J.E."/>
            <person name="Spatafora J.W."/>
            <person name="Visel A."/>
            <person name="Grigoriev I.V."/>
        </authorList>
    </citation>
    <scope>NUCLEOTIDE SEQUENCE [LARGE SCALE GENOMIC DNA]</scope>
    <source>
        <strain evidence="3 4">62-1032</strain>
    </source>
</reference>
<sequence>MPNLAQLTSLDYAVSRPFPWRWFGRAVFFASAVIFCLLTVLNFATVGHEPVATVSPLFFNATKSWWSSVANRKDTGCQSHLFLLGDNFYTNVSSYPYTVLSIAPPPSASTASASAERWSALAPPDSLYGFVYRGEELGNSCYNTDLTKNTSRRLVRIRADASKLEVTGSVQFFCLNPGSLVQLEVSHTTSALSYRPPAADYGSARALETQVATFGLRDTLKLLVDGFAMDLLAGMHLSGGVGGYELDTLSTDGYMSCVDGNGSALPTLACDTPPRLVPLVSRGTLTNGTATLLADFAPPPSGYSGAALPQALVASLSNYVAALHSATLADLGVPSNNSMLRSGALFNASVTSNDRVTAFYASEASTTTDSIGTAVLGESIPTIGFHDLWTLSTSFADFLRAEPTVEFAEQAFTPAIIGLNFFCNELKLKGPLSLIISIGVANISIFTAIWAGFMFVAVSFARRNGGNTCQACASHTSYTAVSDPHHDGDNYPASPLPKKESSHDPFFTNHGA</sequence>
<dbReference type="Proteomes" id="UP000193467">
    <property type="component" value="Unassembled WGS sequence"/>
</dbReference>
<organism evidence="3 4">
    <name type="scientific">Leucosporidium creatinivorum</name>
    <dbReference type="NCBI Taxonomy" id="106004"/>
    <lineage>
        <taxon>Eukaryota</taxon>
        <taxon>Fungi</taxon>
        <taxon>Dikarya</taxon>
        <taxon>Basidiomycota</taxon>
        <taxon>Pucciniomycotina</taxon>
        <taxon>Microbotryomycetes</taxon>
        <taxon>Leucosporidiales</taxon>
        <taxon>Leucosporidium</taxon>
    </lineage>
</organism>
<proteinExistence type="predicted"/>
<keyword evidence="2" id="KW-0812">Transmembrane</keyword>
<comment type="caution">
    <text evidence="3">The sequence shown here is derived from an EMBL/GenBank/DDBJ whole genome shotgun (WGS) entry which is preliminary data.</text>
</comment>
<dbReference type="AlphaFoldDB" id="A0A1Y2FYJ2"/>
<accession>A0A1Y2FYJ2</accession>
<evidence type="ECO:0000256" key="1">
    <source>
        <dbReference type="SAM" id="MobiDB-lite"/>
    </source>
</evidence>
<feature type="transmembrane region" description="Helical" evidence="2">
    <location>
        <begin position="26"/>
        <end position="46"/>
    </location>
</feature>
<gene>
    <name evidence="3" type="ORF">BCR35DRAFT_312713</name>
</gene>
<evidence type="ECO:0000313" key="4">
    <source>
        <dbReference type="Proteomes" id="UP000193467"/>
    </source>
</evidence>
<name>A0A1Y2FYJ2_9BASI</name>
<evidence type="ECO:0000313" key="3">
    <source>
        <dbReference type="EMBL" id="ORY89132.1"/>
    </source>
</evidence>
<protein>
    <submittedName>
        <fullName evidence="3">Uncharacterized protein</fullName>
    </submittedName>
</protein>
<dbReference type="EMBL" id="MCGR01000007">
    <property type="protein sequence ID" value="ORY89132.1"/>
    <property type="molecule type" value="Genomic_DNA"/>
</dbReference>
<dbReference type="OrthoDB" id="2564485at2759"/>
<feature type="region of interest" description="Disordered" evidence="1">
    <location>
        <begin position="480"/>
        <end position="512"/>
    </location>
</feature>
<dbReference type="STRING" id="106004.A0A1Y2FYJ2"/>
<keyword evidence="2" id="KW-0472">Membrane</keyword>
<keyword evidence="4" id="KW-1185">Reference proteome</keyword>
<dbReference type="InParanoid" id="A0A1Y2FYJ2"/>
<keyword evidence="2" id="KW-1133">Transmembrane helix</keyword>